<dbReference type="SUPFAM" id="SSF53686">
    <property type="entry name" value="Tryptophan synthase beta subunit-like PLP-dependent enzymes"/>
    <property type="match status" value="1"/>
</dbReference>
<sequence>MKIAKNLTELIGNTPLMELGNYDKVNNLSGNIIAKLEYFNPAGSVKDRIGYAMIVDAEEKGLINKDTVIIEPTSGNTGVGLALTAAAKGYKLVITMPESMSIERRKVLKAYGAELVLTPAAEGMKGAIAKAEEIAKNTPNSFIPQQFANPANADIHKKTTAEEIWNDTDGKVDIFVAGVGTGGTITGVGEGLKQKNPNVKIVAVEPTDSPVLSGGKPGPHKIQGIGAGFIPEVLNPAIIDEIIKVSNEESFEATRELVKTEGLFVGISSGAAVHAAKVLAQREENKGKNIVVLLPDTGLRYLSEPVFAE</sequence>
<dbReference type="InterPro" id="IPR005859">
    <property type="entry name" value="CysK"/>
</dbReference>
<keyword evidence="9 13" id="KW-0198">Cysteine biosynthesis</keyword>
<feature type="binding site" evidence="11">
    <location>
        <position position="76"/>
    </location>
    <ligand>
        <name>pyridoxal 5'-phosphate</name>
        <dbReference type="ChEBI" id="CHEBI:597326"/>
    </ligand>
</feature>
<comment type="similarity">
    <text evidence="3 13">Belongs to the cysteine synthase/cystathionine beta-synthase family.</text>
</comment>
<dbReference type="InterPro" id="IPR036052">
    <property type="entry name" value="TrpB-like_PALP_sf"/>
</dbReference>
<evidence type="ECO:0000256" key="10">
    <source>
        <dbReference type="ARBA" id="ARBA00047931"/>
    </source>
</evidence>
<name>A0A6I6EVB9_9CLOT</name>
<comment type="cofactor">
    <cofactor evidence="1 11 13">
        <name>pyridoxal 5'-phosphate</name>
        <dbReference type="ChEBI" id="CHEBI:597326"/>
    </cofactor>
</comment>
<dbReference type="AlphaFoldDB" id="A0A6I6EVB9"/>
<evidence type="ECO:0000256" key="8">
    <source>
        <dbReference type="ARBA" id="ARBA00022898"/>
    </source>
</evidence>
<dbReference type="Pfam" id="PF00291">
    <property type="entry name" value="PALP"/>
    <property type="match status" value="1"/>
</dbReference>
<dbReference type="PROSITE" id="PS00901">
    <property type="entry name" value="CYS_SYNTHASE"/>
    <property type="match status" value="1"/>
</dbReference>
<dbReference type="EMBL" id="CP046522">
    <property type="protein sequence ID" value="QGU94101.1"/>
    <property type="molecule type" value="Genomic_DNA"/>
</dbReference>
<dbReference type="FunFam" id="3.40.50.1100:FF:000002">
    <property type="entry name" value="Cysteine synthase"/>
    <property type="match status" value="1"/>
</dbReference>
<evidence type="ECO:0000256" key="13">
    <source>
        <dbReference type="RuleBase" id="RU003985"/>
    </source>
</evidence>
<dbReference type="InterPro" id="IPR050214">
    <property type="entry name" value="Cys_Synth/Cystath_Beta-Synth"/>
</dbReference>
<evidence type="ECO:0000313" key="16">
    <source>
        <dbReference type="Proteomes" id="UP000422764"/>
    </source>
</evidence>
<feature type="domain" description="Tryptophan synthase beta chain-like PALP" evidence="14">
    <location>
        <begin position="8"/>
        <end position="296"/>
    </location>
</feature>
<keyword evidence="7 13" id="KW-0808">Transferase</keyword>
<dbReference type="EC" id="2.5.1.47" evidence="4 13"/>
<proteinExistence type="inferred from homology"/>
<evidence type="ECO:0000259" key="14">
    <source>
        <dbReference type="Pfam" id="PF00291"/>
    </source>
</evidence>
<protein>
    <recommendedName>
        <fullName evidence="5 13">Cysteine synthase</fullName>
        <ecNumber evidence="4 13">2.5.1.47</ecNumber>
    </recommendedName>
</protein>
<dbReference type="InterPro" id="IPR005856">
    <property type="entry name" value="Cys_synth"/>
</dbReference>
<dbReference type="GO" id="GO:0006535">
    <property type="term" value="P:cysteine biosynthetic process from serine"/>
    <property type="evidence" value="ECO:0007669"/>
    <property type="project" value="UniProtKB-UniRule"/>
</dbReference>
<feature type="binding site" evidence="11">
    <location>
        <begin position="180"/>
        <end position="184"/>
    </location>
    <ligand>
        <name>pyridoxal 5'-phosphate</name>
        <dbReference type="ChEBI" id="CHEBI:597326"/>
    </ligand>
</feature>
<feature type="modified residue" description="N6-(pyridoxal phosphate)lysine" evidence="12">
    <location>
        <position position="46"/>
    </location>
</feature>
<evidence type="ECO:0000256" key="3">
    <source>
        <dbReference type="ARBA" id="ARBA00007103"/>
    </source>
</evidence>
<evidence type="ECO:0000256" key="4">
    <source>
        <dbReference type="ARBA" id="ARBA00012681"/>
    </source>
</evidence>
<dbReference type="UniPathway" id="UPA00136">
    <property type="reaction ID" value="UER00200"/>
</dbReference>
<keyword evidence="6 13" id="KW-0028">Amino-acid biosynthesis</keyword>
<evidence type="ECO:0000256" key="5">
    <source>
        <dbReference type="ARBA" id="ARBA00019371"/>
    </source>
</evidence>
<dbReference type="CDD" id="cd01561">
    <property type="entry name" value="CBS_like"/>
    <property type="match status" value="1"/>
</dbReference>
<evidence type="ECO:0000256" key="6">
    <source>
        <dbReference type="ARBA" id="ARBA00022605"/>
    </source>
</evidence>
<accession>A0A6I6EVB9</accession>
<evidence type="ECO:0000256" key="2">
    <source>
        <dbReference type="ARBA" id="ARBA00004962"/>
    </source>
</evidence>
<dbReference type="InterPro" id="IPR001926">
    <property type="entry name" value="TrpB-like_PALP"/>
</dbReference>
<dbReference type="InterPro" id="IPR001216">
    <property type="entry name" value="P-phosphate_BS"/>
</dbReference>
<dbReference type="Gene3D" id="3.40.50.1100">
    <property type="match status" value="2"/>
</dbReference>
<comment type="catalytic activity">
    <reaction evidence="10 13">
        <text>O-acetyl-L-serine + hydrogen sulfide = L-cysteine + acetate</text>
        <dbReference type="Rhea" id="RHEA:14829"/>
        <dbReference type="ChEBI" id="CHEBI:29919"/>
        <dbReference type="ChEBI" id="CHEBI:30089"/>
        <dbReference type="ChEBI" id="CHEBI:35235"/>
        <dbReference type="ChEBI" id="CHEBI:58340"/>
        <dbReference type="EC" id="2.5.1.47"/>
    </reaction>
</comment>
<dbReference type="FunFam" id="3.40.50.1100:FF:000118">
    <property type="entry name" value="Related to CYS4-cystathionine beta-synthase"/>
    <property type="match status" value="1"/>
</dbReference>
<gene>
    <name evidence="15" type="primary">cysK</name>
    <name evidence="15" type="ORF">GOM49_02165</name>
</gene>
<evidence type="ECO:0000256" key="12">
    <source>
        <dbReference type="PIRSR" id="PIRSR605856-51"/>
    </source>
</evidence>
<keyword evidence="16" id="KW-1185">Reference proteome</keyword>
<evidence type="ECO:0000256" key="7">
    <source>
        <dbReference type="ARBA" id="ARBA00022679"/>
    </source>
</evidence>
<keyword evidence="8 11" id="KW-0663">Pyridoxal phosphate</keyword>
<evidence type="ECO:0000313" key="15">
    <source>
        <dbReference type="EMBL" id="QGU94101.1"/>
    </source>
</evidence>
<evidence type="ECO:0000256" key="1">
    <source>
        <dbReference type="ARBA" id="ARBA00001933"/>
    </source>
</evidence>
<dbReference type="NCBIfam" id="TIGR01136">
    <property type="entry name" value="cysKM"/>
    <property type="match status" value="1"/>
</dbReference>
<reference evidence="15 16" key="1">
    <citation type="submission" date="2019-12" db="EMBL/GenBank/DDBJ databases">
        <title>Genome sequenceing of Clostridium bovifaecis.</title>
        <authorList>
            <person name="Yao Y."/>
        </authorList>
    </citation>
    <scope>NUCLEOTIDE SEQUENCE [LARGE SCALE GENOMIC DNA]</scope>
    <source>
        <strain evidence="15 16">BXX</strain>
    </source>
</reference>
<comment type="pathway">
    <text evidence="2">Amino-acid biosynthesis; L-cysteine biosynthesis; L-cysteine from L-serine: step 2/2.</text>
</comment>
<dbReference type="NCBIfam" id="TIGR01139">
    <property type="entry name" value="cysK"/>
    <property type="match status" value="1"/>
</dbReference>
<dbReference type="PANTHER" id="PTHR10314">
    <property type="entry name" value="CYSTATHIONINE BETA-SYNTHASE"/>
    <property type="match status" value="1"/>
</dbReference>
<evidence type="ECO:0000256" key="11">
    <source>
        <dbReference type="PIRSR" id="PIRSR605856-50"/>
    </source>
</evidence>
<feature type="binding site" evidence="11">
    <location>
        <position position="268"/>
    </location>
    <ligand>
        <name>pyridoxal 5'-phosphate</name>
        <dbReference type="ChEBI" id="CHEBI:597326"/>
    </ligand>
</feature>
<evidence type="ECO:0000256" key="9">
    <source>
        <dbReference type="ARBA" id="ARBA00023192"/>
    </source>
</evidence>
<organism evidence="15 16">
    <name type="scientific">Clostridium bovifaecis</name>
    <dbReference type="NCBI Taxonomy" id="2184719"/>
    <lineage>
        <taxon>Bacteria</taxon>
        <taxon>Bacillati</taxon>
        <taxon>Bacillota</taxon>
        <taxon>Clostridia</taxon>
        <taxon>Eubacteriales</taxon>
        <taxon>Clostridiaceae</taxon>
        <taxon>Clostridium</taxon>
    </lineage>
</organism>
<dbReference type="Proteomes" id="UP000422764">
    <property type="component" value="Chromosome"/>
</dbReference>
<dbReference type="GO" id="GO:0004124">
    <property type="term" value="F:cysteine synthase activity"/>
    <property type="evidence" value="ECO:0007669"/>
    <property type="project" value="UniProtKB-UniRule"/>
</dbReference>